<dbReference type="PIRSF" id="PIRSF003085">
    <property type="entry name" value="CMAS"/>
    <property type="match status" value="1"/>
</dbReference>
<evidence type="ECO:0000256" key="3">
    <source>
        <dbReference type="ARBA" id="ARBA00022679"/>
    </source>
</evidence>
<dbReference type="EMBL" id="CAMXCH010000002">
    <property type="protein sequence ID" value="CAI3938443.1"/>
    <property type="molecule type" value="Genomic_DNA"/>
</dbReference>
<dbReference type="Gene3D" id="3.40.50.150">
    <property type="entry name" value="Vaccinia Virus protein VP39"/>
    <property type="match status" value="1"/>
</dbReference>
<proteinExistence type="inferred from homology"/>
<keyword evidence="8" id="KW-1185">Reference proteome</keyword>
<keyword evidence="5" id="KW-0443">Lipid metabolism</keyword>
<dbReference type="Pfam" id="PF02353">
    <property type="entry name" value="CMAS"/>
    <property type="match status" value="1"/>
</dbReference>
<dbReference type="PANTHER" id="PTHR43667">
    <property type="entry name" value="CYCLOPROPANE-FATTY-ACYL-PHOSPHOLIPID SYNTHASE"/>
    <property type="match status" value="1"/>
</dbReference>
<protein>
    <submittedName>
        <fullName evidence="7">Cyclopropane fatty-acyl-phospholipid synthase and related methyltransferases (Cfa) (PDB:5Z9O)</fullName>
    </submittedName>
</protein>
<evidence type="ECO:0000256" key="1">
    <source>
        <dbReference type="ARBA" id="ARBA00010815"/>
    </source>
</evidence>
<dbReference type="InterPro" id="IPR029063">
    <property type="entry name" value="SAM-dependent_MTases_sf"/>
</dbReference>
<keyword evidence="4" id="KW-0949">S-adenosyl-L-methionine</keyword>
<accession>A0ABM9HMZ2</accession>
<evidence type="ECO:0000256" key="4">
    <source>
        <dbReference type="ARBA" id="ARBA00022691"/>
    </source>
</evidence>
<dbReference type="InterPro" id="IPR050723">
    <property type="entry name" value="CFA/CMAS"/>
</dbReference>
<comment type="similarity">
    <text evidence="1">Belongs to the CFA/CMAS family.</text>
</comment>
<feature type="domain" description="DUF7884" evidence="6">
    <location>
        <begin position="29"/>
        <end position="110"/>
    </location>
</feature>
<sequence>MSFYKKNRTITISIINILMPRSLNMSGLLKAVFKKLIKKGRLEVVYPDKRREIYGDQNAKDSAAVEILTQETCLRLLVNPGLAFGEGYMDETIKPINCSIYDVLNVILQNDLAEGHYVEKIASVLRFGKRFWSQLNSLKTSQKNVAHHYDLNGALYSLFLDEDRQYSCAYFRTGNETLDEAQLAKKRHIAAKLKLDQPGLEVLDIGCGWGGMALFLAKEFDVHVTGITLSQEQLQAAKERAKKAGLEHKVCFELRDYRLVEKKFDRIVSVGMFEHVGVNYYVEFFKDINKILKPDGVMLLHSIGRSDGPGSTNPWINKYIFPGGYSPSLSEVFASVEKSGLWVTDCEILRLHYAKTLRLWHDRVKEEKEKIIQMYDERFYRMFDFYLSASELSFYYHNHMNFQLQISPSIDALPMTRDYMFEVEGKLDS</sequence>
<evidence type="ECO:0000313" key="7">
    <source>
        <dbReference type="EMBL" id="CAI3938443.1"/>
    </source>
</evidence>
<dbReference type="PANTHER" id="PTHR43667:SF1">
    <property type="entry name" value="CYCLOPROPANE-FATTY-ACYL-PHOSPHOLIPID SYNTHASE"/>
    <property type="match status" value="1"/>
</dbReference>
<evidence type="ECO:0000313" key="8">
    <source>
        <dbReference type="Proteomes" id="UP001154272"/>
    </source>
</evidence>
<dbReference type="InterPro" id="IPR003333">
    <property type="entry name" value="CMAS"/>
</dbReference>
<organism evidence="7 8">
    <name type="scientific">Commensalibacter papalotli</name>
    <name type="common">ex Botero et al. 2024</name>
    <dbReference type="NCBI Taxonomy" id="2972766"/>
    <lineage>
        <taxon>Bacteria</taxon>
        <taxon>Pseudomonadati</taxon>
        <taxon>Pseudomonadota</taxon>
        <taxon>Alphaproteobacteria</taxon>
        <taxon>Acetobacterales</taxon>
        <taxon>Acetobacteraceae</taxon>
    </lineage>
</organism>
<evidence type="ECO:0000259" key="6">
    <source>
        <dbReference type="Pfam" id="PF25371"/>
    </source>
</evidence>
<evidence type="ECO:0000256" key="2">
    <source>
        <dbReference type="ARBA" id="ARBA00022603"/>
    </source>
</evidence>
<dbReference type="InterPro" id="IPR057206">
    <property type="entry name" value="DUF7884"/>
</dbReference>
<gene>
    <name evidence="7" type="ORF">R83534S58_LOCUS976</name>
</gene>
<evidence type="ECO:0000256" key="5">
    <source>
        <dbReference type="ARBA" id="ARBA00023098"/>
    </source>
</evidence>
<dbReference type="Pfam" id="PF25371">
    <property type="entry name" value="DUF7884"/>
    <property type="match status" value="1"/>
</dbReference>
<dbReference type="GO" id="GO:0008168">
    <property type="term" value="F:methyltransferase activity"/>
    <property type="evidence" value="ECO:0007669"/>
    <property type="project" value="UniProtKB-KW"/>
</dbReference>
<keyword evidence="2 7" id="KW-0489">Methyltransferase</keyword>
<reference evidence="7" key="1">
    <citation type="submission" date="2022-10" db="EMBL/GenBank/DDBJ databases">
        <authorList>
            <person name="Botero Cardona J."/>
        </authorList>
    </citation>
    <scope>NUCLEOTIDE SEQUENCE</scope>
    <source>
        <strain evidence="7">R-83534</strain>
    </source>
</reference>
<dbReference type="CDD" id="cd02440">
    <property type="entry name" value="AdoMet_MTases"/>
    <property type="match status" value="1"/>
</dbReference>
<dbReference type="GO" id="GO:0032259">
    <property type="term" value="P:methylation"/>
    <property type="evidence" value="ECO:0007669"/>
    <property type="project" value="UniProtKB-KW"/>
</dbReference>
<name>A0ABM9HMZ2_9PROT</name>
<comment type="caution">
    <text evidence="7">The sequence shown here is derived from an EMBL/GenBank/DDBJ whole genome shotgun (WGS) entry which is preliminary data.</text>
</comment>
<keyword evidence="3" id="KW-0808">Transferase</keyword>
<dbReference type="SUPFAM" id="SSF53335">
    <property type="entry name" value="S-adenosyl-L-methionine-dependent methyltransferases"/>
    <property type="match status" value="1"/>
</dbReference>
<dbReference type="Proteomes" id="UP001154272">
    <property type="component" value="Unassembled WGS sequence"/>
</dbReference>